<dbReference type="EMBL" id="FOYP01000001">
    <property type="protein sequence ID" value="SFR44208.1"/>
    <property type="molecule type" value="Genomic_DNA"/>
</dbReference>
<organism evidence="3 4">
    <name type="scientific">Yoonia tamlensis</name>
    <dbReference type="NCBI Taxonomy" id="390270"/>
    <lineage>
        <taxon>Bacteria</taxon>
        <taxon>Pseudomonadati</taxon>
        <taxon>Pseudomonadota</taxon>
        <taxon>Alphaproteobacteria</taxon>
        <taxon>Rhodobacterales</taxon>
        <taxon>Paracoccaceae</taxon>
        <taxon>Yoonia</taxon>
    </lineage>
</organism>
<proteinExistence type="predicted"/>
<evidence type="ECO:0000259" key="2">
    <source>
        <dbReference type="Pfam" id="PF22725"/>
    </source>
</evidence>
<dbReference type="Pfam" id="PF01408">
    <property type="entry name" value="GFO_IDH_MocA"/>
    <property type="match status" value="1"/>
</dbReference>
<gene>
    <name evidence="3" type="ORF">SAMN04488005_2004</name>
</gene>
<evidence type="ECO:0000259" key="1">
    <source>
        <dbReference type="Pfam" id="PF01408"/>
    </source>
</evidence>
<feature type="domain" description="GFO/IDH/MocA-like oxidoreductase" evidence="2">
    <location>
        <begin position="142"/>
        <end position="263"/>
    </location>
</feature>
<dbReference type="AlphaFoldDB" id="A0A1I6GPW3"/>
<dbReference type="Pfam" id="PF22725">
    <property type="entry name" value="GFO_IDH_MocA_C3"/>
    <property type="match status" value="1"/>
</dbReference>
<protein>
    <submittedName>
        <fullName evidence="3">Predicted dehydrogenase</fullName>
    </submittedName>
</protein>
<accession>A0A1I6GPW3</accession>
<keyword evidence="4" id="KW-1185">Reference proteome</keyword>
<dbReference type="RefSeq" id="WP_207496866.1">
    <property type="nucleotide sequence ID" value="NZ_FOYP01000001.1"/>
</dbReference>
<evidence type="ECO:0000313" key="4">
    <source>
        <dbReference type="Proteomes" id="UP000199478"/>
    </source>
</evidence>
<reference evidence="4" key="1">
    <citation type="submission" date="2016-10" db="EMBL/GenBank/DDBJ databases">
        <authorList>
            <person name="Varghese N."/>
            <person name="Submissions S."/>
        </authorList>
    </citation>
    <scope>NUCLEOTIDE SEQUENCE [LARGE SCALE GENOMIC DNA]</scope>
    <source>
        <strain evidence="4">DSM 26879</strain>
    </source>
</reference>
<dbReference type="Gene3D" id="3.30.360.10">
    <property type="entry name" value="Dihydrodipicolinate Reductase, domain 2"/>
    <property type="match status" value="1"/>
</dbReference>
<dbReference type="Gene3D" id="3.40.50.720">
    <property type="entry name" value="NAD(P)-binding Rossmann-like Domain"/>
    <property type="match status" value="1"/>
</dbReference>
<dbReference type="SUPFAM" id="SSF51735">
    <property type="entry name" value="NAD(P)-binding Rossmann-fold domains"/>
    <property type="match status" value="1"/>
</dbReference>
<dbReference type="STRING" id="390270.SAMN04488005_2004"/>
<dbReference type="InterPro" id="IPR036291">
    <property type="entry name" value="NAD(P)-bd_dom_sf"/>
</dbReference>
<dbReference type="GO" id="GO:0000166">
    <property type="term" value="F:nucleotide binding"/>
    <property type="evidence" value="ECO:0007669"/>
    <property type="project" value="InterPro"/>
</dbReference>
<dbReference type="PANTHER" id="PTHR43249:SF1">
    <property type="entry name" value="D-GLUCOSIDE 3-DEHYDROGENASE"/>
    <property type="match status" value="1"/>
</dbReference>
<dbReference type="Proteomes" id="UP000199478">
    <property type="component" value="Unassembled WGS sequence"/>
</dbReference>
<dbReference type="InterPro" id="IPR055170">
    <property type="entry name" value="GFO_IDH_MocA-like_dom"/>
</dbReference>
<feature type="domain" description="Gfo/Idh/MocA-like oxidoreductase N-terminal" evidence="1">
    <location>
        <begin position="11"/>
        <end position="129"/>
    </location>
</feature>
<dbReference type="PANTHER" id="PTHR43249">
    <property type="entry name" value="UDP-N-ACETYL-2-AMINO-2-DEOXY-D-GLUCURONATE OXIDASE"/>
    <property type="match status" value="1"/>
</dbReference>
<dbReference type="InterPro" id="IPR052515">
    <property type="entry name" value="Gfo/Idh/MocA_Oxidoreductase"/>
</dbReference>
<dbReference type="InterPro" id="IPR000683">
    <property type="entry name" value="Gfo/Idh/MocA-like_OxRdtase_N"/>
</dbReference>
<name>A0A1I6GPW3_9RHOB</name>
<sequence length="351" mass="37187">MTQQDLNARMGVALIGAGMIAPTHVAALSAMRNELRLDAVVARRPENAAYLADHYAGDAPLFTADLAQVTDNPDIHMAIVATPPSVRIDLITALAKAGKHILLEKPVARNSAEALQVVEICENAGVSLGILFQHRARAPSIAAADLIAKGGLGKLAHVEIAIPLWRDQSYYDELGRGTYARDGGGVLITQAIHTIDLALRFTGAVTQVQAMVATTALHKMESEDMAVAGLRFENGAVGSLTASTASYPHGVETITLHYEHATLRIGTGSLDVFWRGARNDHEVLVAGGASDNGPVVAKHEWHQAIIADFADAVRNGTAPMVTGRHALASHHLITAIETSSRDGRIIDVTQA</sequence>
<evidence type="ECO:0000313" key="3">
    <source>
        <dbReference type="EMBL" id="SFR44208.1"/>
    </source>
</evidence>
<dbReference type="SUPFAM" id="SSF55347">
    <property type="entry name" value="Glyceraldehyde-3-phosphate dehydrogenase-like, C-terminal domain"/>
    <property type="match status" value="1"/>
</dbReference>